<dbReference type="EMBL" id="PDEP01000002">
    <property type="protein sequence ID" value="PEN08764.1"/>
    <property type="molecule type" value="Genomic_DNA"/>
</dbReference>
<evidence type="ECO:0000313" key="1">
    <source>
        <dbReference type="EMBL" id="PEN08764.1"/>
    </source>
</evidence>
<keyword evidence="2" id="KW-1185">Reference proteome</keyword>
<dbReference type="AlphaFoldDB" id="A0A2H3NP02"/>
<dbReference type="OrthoDB" id="279280at2"/>
<comment type="caution">
    <text evidence="1">The sequence shown here is derived from an EMBL/GenBank/DDBJ whole genome shotgun (WGS) entry which is preliminary data.</text>
</comment>
<organism evidence="1 2">
    <name type="scientific">Longimonas halophila</name>
    <dbReference type="NCBI Taxonomy" id="1469170"/>
    <lineage>
        <taxon>Bacteria</taxon>
        <taxon>Pseudomonadati</taxon>
        <taxon>Rhodothermota</taxon>
        <taxon>Rhodothermia</taxon>
        <taxon>Rhodothermales</taxon>
        <taxon>Salisaetaceae</taxon>
        <taxon>Longimonas</taxon>
    </lineage>
</organism>
<evidence type="ECO:0000313" key="2">
    <source>
        <dbReference type="Proteomes" id="UP000221024"/>
    </source>
</evidence>
<proteinExistence type="predicted"/>
<name>A0A2H3NP02_9BACT</name>
<evidence type="ECO:0008006" key="3">
    <source>
        <dbReference type="Google" id="ProtNLM"/>
    </source>
</evidence>
<gene>
    <name evidence="1" type="ORF">CRI93_03130</name>
</gene>
<protein>
    <recommendedName>
        <fullName evidence="3">Protein L</fullName>
    </recommendedName>
</protein>
<sequence>MAQYKYRTHLNQGNSSVYDNLYKPGENCPNSGIYRCDVCGDEIASNKGNPFPPQNHHQHAQGRGPIRWKLLVYAQQNK</sequence>
<reference evidence="1 2" key="1">
    <citation type="submission" date="2017-10" db="EMBL/GenBank/DDBJ databases">
        <title>Draft genome of Longimonas halophila.</title>
        <authorList>
            <person name="Goh K.M."/>
            <person name="Shamsir M.S."/>
            <person name="Lim S.W."/>
        </authorList>
    </citation>
    <scope>NUCLEOTIDE SEQUENCE [LARGE SCALE GENOMIC DNA]</scope>
    <source>
        <strain evidence="1 2">KCTC 42399</strain>
    </source>
</reference>
<accession>A0A2H3NP02</accession>
<dbReference type="Proteomes" id="UP000221024">
    <property type="component" value="Unassembled WGS sequence"/>
</dbReference>